<evidence type="ECO:0008006" key="6">
    <source>
        <dbReference type="Google" id="ProtNLM"/>
    </source>
</evidence>
<organism evidence="4 5">
    <name type="scientific">Agrobacterium salinitolerans</name>
    <dbReference type="NCBI Taxonomy" id="1183413"/>
    <lineage>
        <taxon>Bacteria</taxon>
        <taxon>Pseudomonadati</taxon>
        <taxon>Pseudomonadota</taxon>
        <taxon>Alphaproteobacteria</taxon>
        <taxon>Hyphomicrobiales</taxon>
        <taxon>Rhizobiaceae</taxon>
        <taxon>Rhizobium/Agrobacterium group</taxon>
        <taxon>Agrobacterium</taxon>
    </lineage>
</organism>
<dbReference type="GO" id="GO:0006935">
    <property type="term" value="P:chemotaxis"/>
    <property type="evidence" value="ECO:0007669"/>
    <property type="project" value="UniProtKB-KW"/>
</dbReference>
<feature type="non-terminal residue" evidence="4">
    <location>
        <position position="1"/>
    </location>
</feature>
<dbReference type="PANTHER" id="PTHR43531">
    <property type="entry name" value="PROTEIN ICFG"/>
    <property type="match status" value="1"/>
</dbReference>
<feature type="compositionally biased region" description="Polar residues" evidence="3">
    <location>
        <begin position="9"/>
        <end position="25"/>
    </location>
</feature>
<evidence type="ECO:0000256" key="2">
    <source>
        <dbReference type="ARBA" id="ARBA00029447"/>
    </source>
</evidence>
<dbReference type="EMBL" id="JAPZLR010000022">
    <property type="protein sequence ID" value="MCZ7940332.1"/>
    <property type="molecule type" value="Genomic_DNA"/>
</dbReference>
<keyword evidence="1" id="KW-0145">Chemotaxis</keyword>
<evidence type="ECO:0000313" key="5">
    <source>
        <dbReference type="Proteomes" id="UP001151018"/>
    </source>
</evidence>
<protein>
    <recommendedName>
        <fullName evidence="6">Methyl-accepting chemotaxis protein</fullName>
    </recommendedName>
</protein>
<feature type="region of interest" description="Disordered" evidence="3">
    <location>
        <begin position="1"/>
        <end position="25"/>
    </location>
</feature>
<dbReference type="SUPFAM" id="SSF58104">
    <property type="entry name" value="Methyl-accepting chemotaxis protein (MCP) signaling domain"/>
    <property type="match status" value="1"/>
</dbReference>
<comment type="similarity">
    <text evidence="2">Belongs to the methyl-accepting chemotaxis (MCP) protein family.</text>
</comment>
<dbReference type="Proteomes" id="UP001151018">
    <property type="component" value="Unassembled WGS sequence"/>
</dbReference>
<evidence type="ECO:0000256" key="3">
    <source>
        <dbReference type="SAM" id="MobiDB-lite"/>
    </source>
</evidence>
<gene>
    <name evidence="4" type="ORF">O9X88_22595</name>
</gene>
<dbReference type="PANTHER" id="PTHR43531:SF11">
    <property type="entry name" value="METHYL-ACCEPTING CHEMOTAXIS PROTEIN 3"/>
    <property type="match status" value="1"/>
</dbReference>
<dbReference type="InterPro" id="IPR051310">
    <property type="entry name" value="MCP_chemotaxis"/>
</dbReference>
<dbReference type="Gene3D" id="1.10.287.950">
    <property type="entry name" value="Methyl-accepting chemotaxis protein"/>
    <property type="match status" value="1"/>
</dbReference>
<accession>A0A9X3KT11</accession>
<name>A0A9X3KT11_9HYPH</name>
<evidence type="ECO:0000313" key="4">
    <source>
        <dbReference type="EMBL" id="MCZ7940332.1"/>
    </source>
</evidence>
<comment type="caution">
    <text evidence="4">The sequence shown here is derived from an EMBL/GenBank/DDBJ whole genome shotgun (WGS) entry which is preliminary data.</text>
</comment>
<sequence length="87" mass="9361">ETIARGSHDQSSALQGVNSTVNQMDQMTQHNAAMVEETTAASRELASQADSLLALVQQFRIEGNAREFGFSNAEELSHQRPASQSAA</sequence>
<evidence type="ECO:0000256" key="1">
    <source>
        <dbReference type="ARBA" id="ARBA00022500"/>
    </source>
</evidence>
<reference evidence="4" key="1">
    <citation type="submission" date="2022-12" db="EMBL/GenBank/DDBJ databases">
        <title>Draft genome sequences of 22 rhizogenic Agrobacterium biovar 1 strains, the causative agent of hairy root disease.</title>
        <authorList>
            <person name="Kim N."/>
            <person name="Vargas P."/>
            <person name="Rediers H."/>
        </authorList>
    </citation>
    <scope>NUCLEOTIDE SEQUENCE</scope>
    <source>
        <strain evidence="4">ST15.13.006</strain>
    </source>
</reference>
<dbReference type="AlphaFoldDB" id="A0A9X3KT11"/>
<proteinExistence type="inferred from homology"/>